<dbReference type="EnsemblMetazoa" id="PPA43486.1">
    <property type="protein sequence ID" value="PPA43486.1"/>
    <property type="gene ID" value="WBGene00281855"/>
</dbReference>
<reference evidence="4" key="1">
    <citation type="journal article" date="2008" name="Nat. Genet.">
        <title>The Pristionchus pacificus genome provides a unique perspective on nematode lifestyle and parasitism.</title>
        <authorList>
            <person name="Dieterich C."/>
            <person name="Clifton S.W."/>
            <person name="Schuster L.N."/>
            <person name="Chinwalla A."/>
            <person name="Delehaunty K."/>
            <person name="Dinkelacker I."/>
            <person name="Fulton L."/>
            <person name="Fulton R."/>
            <person name="Godfrey J."/>
            <person name="Minx P."/>
            <person name="Mitreva M."/>
            <person name="Roeseler W."/>
            <person name="Tian H."/>
            <person name="Witte H."/>
            <person name="Yang S.P."/>
            <person name="Wilson R.K."/>
            <person name="Sommer R.J."/>
        </authorList>
    </citation>
    <scope>NUCLEOTIDE SEQUENCE [LARGE SCALE GENOMIC DNA]</scope>
    <source>
        <strain evidence="4">PS312</strain>
    </source>
</reference>
<evidence type="ECO:0000313" key="2">
    <source>
        <dbReference type="EnsemblMetazoa" id="PPA43311.1"/>
    </source>
</evidence>
<dbReference type="Proteomes" id="UP000005239">
    <property type="component" value="Unassembled WGS sequence"/>
</dbReference>
<evidence type="ECO:0000313" key="1">
    <source>
        <dbReference type="EnsemblMetazoa" id="PPA38399.1"/>
    </source>
</evidence>
<evidence type="ECO:0000313" key="3">
    <source>
        <dbReference type="EnsemblMetazoa" id="PPA43486.1"/>
    </source>
</evidence>
<protein>
    <submittedName>
        <fullName evidence="2">Uncharacterized protein</fullName>
    </submittedName>
</protein>
<dbReference type="AlphaFoldDB" id="A0A2A6BUC2"/>
<keyword evidence="4" id="KW-1185">Reference proteome</keyword>
<evidence type="ECO:0000313" key="4">
    <source>
        <dbReference type="Proteomes" id="UP000005239"/>
    </source>
</evidence>
<accession>A0A2A6BUC2</accession>
<dbReference type="EnsemblMetazoa" id="PPA43311.1">
    <property type="protein sequence ID" value="PPA43311.1"/>
    <property type="gene ID" value="WBGene00281680"/>
</dbReference>
<organism evidence="2 4">
    <name type="scientific">Pristionchus pacificus</name>
    <name type="common">Parasitic nematode worm</name>
    <dbReference type="NCBI Taxonomy" id="54126"/>
    <lineage>
        <taxon>Eukaryota</taxon>
        <taxon>Metazoa</taxon>
        <taxon>Ecdysozoa</taxon>
        <taxon>Nematoda</taxon>
        <taxon>Chromadorea</taxon>
        <taxon>Rhabditida</taxon>
        <taxon>Rhabditina</taxon>
        <taxon>Diplogasteromorpha</taxon>
        <taxon>Diplogasteroidea</taxon>
        <taxon>Neodiplogasteridae</taxon>
        <taxon>Pristionchus</taxon>
    </lineage>
</organism>
<dbReference type="EnsemblMetazoa" id="PPA38399.1">
    <property type="protein sequence ID" value="PPA38399.1"/>
    <property type="gene ID" value="WBGene00276768"/>
</dbReference>
<sequence>MARVVAGRGCGSQPNGLDTTQRLHEVHRSTRGEIRDAIVRSHGAATVEMVAATIGDQVG</sequence>
<gene>
    <name evidence="2" type="primary">WBGene00281680</name>
    <name evidence="1" type="synonym">WBGene00276768</name>
    <name evidence="3" type="synonym">WBGene00281855</name>
</gene>
<accession>A0A4X3PNS8</accession>
<reference evidence="2" key="2">
    <citation type="submission" date="2022-06" db="UniProtKB">
        <authorList>
            <consortium name="EnsemblMetazoa"/>
        </authorList>
    </citation>
    <scope>IDENTIFICATION</scope>
    <source>
        <strain evidence="2">PS312</strain>
    </source>
</reference>
<proteinExistence type="predicted"/>
<name>A0A2A6BUC2_PRIPA</name>